<keyword evidence="10 14" id="KW-0472">Membrane</keyword>
<dbReference type="PANTHER" id="PTHR24365:SF522">
    <property type="entry name" value="LOW QUALITY PROTEIN: TOLL-LIKE RECEPTOR 13-RELATED"/>
    <property type="match status" value="1"/>
</dbReference>
<keyword evidence="3" id="KW-0399">Innate immunity</keyword>
<feature type="domain" description="TIR" evidence="15">
    <location>
        <begin position="63"/>
        <end position="204"/>
    </location>
</feature>
<evidence type="ECO:0000256" key="3">
    <source>
        <dbReference type="ARBA" id="ARBA00022588"/>
    </source>
</evidence>
<evidence type="ECO:0000256" key="11">
    <source>
        <dbReference type="ARBA" id="ARBA00023170"/>
    </source>
</evidence>
<dbReference type="GO" id="GO:0005886">
    <property type="term" value="C:plasma membrane"/>
    <property type="evidence" value="ECO:0007669"/>
    <property type="project" value="TreeGrafter"/>
</dbReference>
<dbReference type="GO" id="GO:0006954">
    <property type="term" value="P:inflammatory response"/>
    <property type="evidence" value="ECO:0007669"/>
    <property type="project" value="UniProtKB-KW"/>
</dbReference>
<evidence type="ECO:0000256" key="7">
    <source>
        <dbReference type="ARBA" id="ARBA00022737"/>
    </source>
</evidence>
<keyword evidence="13" id="KW-0395">Inflammatory response</keyword>
<dbReference type="EMBL" id="JANIIK010000037">
    <property type="protein sequence ID" value="KAJ3611159.1"/>
    <property type="molecule type" value="Genomic_DNA"/>
</dbReference>
<sequence>MKMEIEMSLRDVGFVCYISTACAVMVVMAVSFTHHFLQWHLVYAYYLLLAFLYNTKHKDKRAHPYDAFVSYNANDEHWVLGELLPKLEDEQGWRLCLHHRDFQPGKPIMENITDAIYGSRKTICVISHDYLASEWCSREIQVASFRLFDEQKDVLILVFLEDIPMQQLSPYHRMRRLLKRQTYLSWSRAVAHPDLFWEKLRQALETREDPAGEHLRLCIGDGIPGERPDQ</sequence>
<keyword evidence="12" id="KW-0325">Glycoprotein</keyword>
<accession>A0A9Q0EPT0</accession>
<evidence type="ECO:0000256" key="12">
    <source>
        <dbReference type="ARBA" id="ARBA00023180"/>
    </source>
</evidence>
<dbReference type="GO" id="GO:0045087">
    <property type="term" value="P:innate immune response"/>
    <property type="evidence" value="ECO:0007669"/>
    <property type="project" value="UniProtKB-KW"/>
</dbReference>
<keyword evidence="4" id="KW-0433">Leucine-rich repeat</keyword>
<feature type="transmembrane region" description="Helical" evidence="14">
    <location>
        <begin position="12"/>
        <end position="30"/>
    </location>
</feature>
<dbReference type="InterPro" id="IPR000157">
    <property type="entry name" value="TIR_dom"/>
</dbReference>
<comment type="subcellular location">
    <subcellularLocation>
        <location evidence="1">Membrane</location>
        <topology evidence="1">Single-pass type I membrane protein</topology>
    </subcellularLocation>
</comment>
<dbReference type="PROSITE" id="PS50104">
    <property type="entry name" value="TIR"/>
    <property type="match status" value="1"/>
</dbReference>
<name>A0A9Q0EPT0_9TELE</name>
<evidence type="ECO:0000256" key="10">
    <source>
        <dbReference type="ARBA" id="ARBA00023136"/>
    </source>
</evidence>
<feature type="transmembrane region" description="Helical" evidence="14">
    <location>
        <begin position="36"/>
        <end position="53"/>
    </location>
</feature>
<dbReference type="Pfam" id="PF01582">
    <property type="entry name" value="TIR"/>
    <property type="match status" value="1"/>
</dbReference>
<evidence type="ECO:0000313" key="17">
    <source>
        <dbReference type="Proteomes" id="UP001148018"/>
    </source>
</evidence>
<organism evidence="16 17">
    <name type="scientific">Muraenolepis orangiensis</name>
    <name type="common">Patagonian moray cod</name>
    <dbReference type="NCBI Taxonomy" id="630683"/>
    <lineage>
        <taxon>Eukaryota</taxon>
        <taxon>Metazoa</taxon>
        <taxon>Chordata</taxon>
        <taxon>Craniata</taxon>
        <taxon>Vertebrata</taxon>
        <taxon>Euteleostomi</taxon>
        <taxon>Actinopterygii</taxon>
        <taxon>Neopterygii</taxon>
        <taxon>Teleostei</taxon>
        <taxon>Neoteleostei</taxon>
        <taxon>Acanthomorphata</taxon>
        <taxon>Zeiogadaria</taxon>
        <taxon>Gadariae</taxon>
        <taxon>Gadiformes</taxon>
        <taxon>Muraenolepidoidei</taxon>
        <taxon>Muraenolepididae</taxon>
        <taxon>Muraenolepis</taxon>
    </lineage>
</organism>
<dbReference type="PANTHER" id="PTHR24365">
    <property type="entry name" value="TOLL-LIKE RECEPTOR"/>
    <property type="match status" value="1"/>
</dbReference>
<dbReference type="AlphaFoldDB" id="A0A9Q0EPT0"/>
<evidence type="ECO:0000256" key="4">
    <source>
        <dbReference type="ARBA" id="ARBA00022614"/>
    </source>
</evidence>
<evidence type="ECO:0000256" key="2">
    <source>
        <dbReference type="ARBA" id="ARBA00009634"/>
    </source>
</evidence>
<evidence type="ECO:0000256" key="8">
    <source>
        <dbReference type="ARBA" id="ARBA00022859"/>
    </source>
</evidence>
<dbReference type="Proteomes" id="UP001148018">
    <property type="component" value="Unassembled WGS sequence"/>
</dbReference>
<dbReference type="OrthoDB" id="1421090at2759"/>
<evidence type="ECO:0000256" key="14">
    <source>
        <dbReference type="SAM" id="Phobius"/>
    </source>
</evidence>
<evidence type="ECO:0000256" key="6">
    <source>
        <dbReference type="ARBA" id="ARBA00022729"/>
    </source>
</evidence>
<keyword evidence="17" id="KW-1185">Reference proteome</keyword>
<keyword evidence="6" id="KW-0732">Signal</keyword>
<evidence type="ECO:0000256" key="9">
    <source>
        <dbReference type="ARBA" id="ARBA00022989"/>
    </source>
</evidence>
<comment type="similarity">
    <text evidence="2">Belongs to the Toll-like receptor family.</text>
</comment>
<dbReference type="PRINTS" id="PR01537">
    <property type="entry name" value="INTRLKN1R1F"/>
</dbReference>
<evidence type="ECO:0000313" key="16">
    <source>
        <dbReference type="EMBL" id="KAJ3611159.1"/>
    </source>
</evidence>
<dbReference type="FunFam" id="3.40.50.10140:FF:000001">
    <property type="entry name" value="Toll-like receptor 2"/>
    <property type="match status" value="1"/>
</dbReference>
<proteinExistence type="inferred from homology"/>
<evidence type="ECO:0000256" key="1">
    <source>
        <dbReference type="ARBA" id="ARBA00004479"/>
    </source>
</evidence>
<dbReference type="GO" id="GO:0038023">
    <property type="term" value="F:signaling receptor activity"/>
    <property type="evidence" value="ECO:0007669"/>
    <property type="project" value="TreeGrafter"/>
</dbReference>
<keyword evidence="5 14" id="KW-0812">Transmembrane</keyword>
<keyword evidence="9 14" id="KW-1133">Transmembrane helix</keyword>
<comment type="caution">
    <text evidence="16">The sequence shown here is derived from an EMBL/GenBank/DDBJ whole genome shotgun (WGS) entry which is preliminary data.</text>
</comment>
<dbReference type="PROSITE" id="PS51257">
    <property type="entry name" value="PROKAR_LIPOPROTEIN"/>
    <property type="match status" value="1"/>
</dbReference>
<protein>
    <recommendedName>
        <fullName evidence="15">TIR domain-containing protein</fullName>
    </recommendedName>
</protein>
<evidence type="ECO:0000256" key="5">
    <source>
        <dbReference type="ARBA" id="ARBA00022692"/>
    </source>
</evidence>
<gene>
    <name evidence="16" type="ORF">NHX12_021175</name>
</gene>
<dbReference type="GO" id="GO:0002224">
    <property type="term" value="P:toll-like receptor signaling pathway"/>
    <property type="evidence" value="ECO:0007669"/>
    <property type="project" value="TreeGrafter"/>
</dbReference>
<keyword evidence="8" id="KW-0391">Immunity</keyword>
<reference evidence="16" key="1">
    <citation type="submission" date="2022-07" db="EMBL/GenBank/DDBJ databases">
        <title>Chromosome-level genome of Muraenolepis orangiensis.</title>
        <authorList>
            <person name="Kim J."/>
        </authorList>
    </citation>
    <scope>NUCLEOTIDE SEQUENCE</scope>
    <source>
        <strain evidence="16">KU_S4_2022</strain>
        <tissue evidence="16">Muscle</tissue>
    </source>
</reference>
<evidence type="ECO:0000256" key="13">
    <source>
        <dbReference type="ARBA" id="ARBA00023198"/>
    </source>
</evidence>
<keyword evidence="11" id="KW-0675">Receptor</keyword>
<dbReference type="InterPro" id="IPR035897">
    <property type="entry name" value="Toll_tir_struct_dom_sf"/>
</dbReference>
<evidence type="ECO:0000259" key="15">
    <source>
        <dbReference type="PROSITE" id="PS50104"/>
    </source>
</evidence>
<dbReference type="Gene3D" id="3.40.50.10140">
    <property type="entry name" value="Toll/interleukin-1 receptor homology (TIR) domain"/>
    <property type="match status" value="1"/>
</dbReference>
<keyword evidence="7" id="KW-0677">Repeat</keyword>
<dbReference type="SMART" id="SM00255">
    <property type="entry name" value="TIR"/>
    <property type="match status" value="1"/>
</dbReference>
<dbReference type="SUPFAM" id="SSF52200">
    <property type="entry name" value="Toll/Interleukin receptor TIR domain"/>
    <property type="match status" value="1"/>
</dbReference>